<evidence type="ECO:0000313" key="1">
    <source>
        <dbReference type="EMBL" id="RLM25884.1"/>
    </source>
</evidence>
<dbReference type="Proteomes" id="UP000285648">
    <property type="component" value="Unassembled WGS sequence"/>
</dbReference>
<evidence type="ECO:0000313" key="2">
    <source>
        <dbReference type="Proteomes" id="UP000285648"/>
    </source>
</evidence>
<dbReference type="EMBL" id="MJLZ01000010">
    <property type="protein sequence ID" value="RLM25884.1"/>
    <property type="molecule type" value="Genomic_DNA"/>
</dbReference>
<comment type="caution">
    <text evidence="1">The sequence shown here is derived from an EMBL/GenBank/DDBJ whole genome shotgun (WGS) entry which is preliminary data.</text>
</comment>
<proteinExistence type="predicted"/>
<name>A0A421DQH6_9GAMM</name>
<dbReference type="AlphaFoldDB" id="A0A421DQH6"/>
<accession>A0A421DQH6</accession>
<reference evidence="1 2" key="1">
    <citation type="submission" date="2016-09" db="EMBL/GenBank/DDBJ databases">
        <authorList>
            <person name="Doonan J."/>
            <person name="Pachebat J.A."/>
            <person name="Golyshin P.N."/>
            <person name="Denman S."/>
            <person name="Mcdonald J.E."/>
        </authorList>
    </citation>
    <scope>NUCLEOTIDE SEQUENCE [LARGE SCALE GENOMIC DNA]</scope>
    <source>
        <strain evidence="1 2">NCPPB 3934</strain>
    </source>
</reference>
<organism evidence="1 2">
    <name type="scientific">Brenneria alni</name>
    <dbReference type="NCBI Taxonomy" id="71656"/>
    <lineage>
        <taxon>Bacteria</taxon>
        <taxon>Pseudomonadati</taxon>
        <taxon>Pseudomonadota</taxon>
        <taxon>Gammaproteobacteria</taxon>
        <taxon>Enterobacterales</taxon>
        <taxon>Pectobacteriaceae</taxon>
        <taxon>Brenneria</taxon>
    </lineage>
</organism>
<sequence>MPVYSLFLWTSLCRTHEKGSKTYFIPGGNFLDNEKITVFFHKIKSIFNSETSLEDPGVIIIAPMLAKDRAMLILSTDDEVTSDKKQAKTAKPSLVKAVNQTSNSSLCRLSKKSVDKLV</sequence>
<gene>
    <name evidence="1" type="ORF">BIY29_06250</name>
</gene>
<keyword evidence="2" id="KW-1185">Reference proteome</keyword>
<protein>
    <submittedName>
        <fullName evidence="1">Uncharacterized protein</fullName>
    </submittedName>
</protein>